<keyword evidence="4" id="KW-1185">Reference proteome</keyword>
<gene>
    <name evidence="3" type="ORF">Vau01_036990</name>
</gene>
<feature type="domain" description="DUF8175" evidence="2">
    <location>
        <begin position="44"/>
        <end position="233"/>
    </location>
</feature>
<evidence type="ECO:0000313" key="4">
    <source>
        <dbReference type="Proteomes" id="UP000612585"/>
    </source>
</evidence>
<evidence type="ECO:0000313" key="3">
    <source>
        <dbReference type="EMBL" id="GIJ56183.1"/>
    </source>
</evidence>
<dbReference type="RefSeq" id="WP_203994035.1">
    <property type="nucleotide sequence ID" value="NZ_BOPG01000023.1"/>
</dbReference>
<dbReference type="AlphaFoldDB" id="A0A8J3Z794"/>
<name>A0A8J3Z794_9ACTN</name>
<protein>
    <recommendedName>
        <fullName evidence="2">DUF8175 domain-containing protein</fullName>
    </recommendedName>
</protein>
<reference evidence="3" key="1">
    <citation type="submission" date="2021-01" db="EMBL/GenBank/DDBJ databases">
        <title>Whole genome shotgun sequence of Virgisporangium aurantiacum NBRC 16421.</title>
        <authorList>
            <person name="Komaki H."/>
            <person name="Tamura T."/>
        </authorList>
    </citation>
    <scope>NUCLEOTIDE SEQUENCE</scope>
    <source>
        <strain evidence="3">NBRC 16421</strain>
    </source>
</reference>
<dbReference type="Pfam" id="PF26526">
    <property type="entry name" value="DUF8175"/>
    <property type="match status" value="1"/>
</dbReference>
<dbReference type="EMBL" id="BOPG01000023">
    <property type="protein sequence ID" value="GIJ56183.1"/>
    <property type="molecule type" value="Genomic_DNA"/>
</dbReference>
<sequence length="250" mass="26986">MNRGRHRKHNRRTATIVLLVAITVAMIAGTIAVACMSRNQEPEPPRRNQATAEAEAEPDPEQEQTQEPEPREFRWPTDLGWERVAGIDLPVSASDGPRNRNLGLAKEYGHTPAGAVLAALHLIVRTSYQVGAAVWEPTLRDQVVGPDAAAYTAEVRADHKAALQKGEPADRIYAAIVGVRLDAYSAEAASMRVLIEAPTGTGTARAAALAQVAWSDNDWRLVAPPRGDWSTVRTPVPADAAADYTPLPAR</sequence>
<evidence type="ECO:0000259" key="2">
    <source>
        <dbReference type="Pfam" id="PF26526"/>
    </source>
</evidence>
<proteinExistence type="predicted"/>
<dbReference type="PROSITE" id="PS51257">
    <property type="entry name" value="PROKAR_LIPOPROTEIN"/>
    <property type="match status" value="1"/>
</dbReference>
<comment type="caution">
    <text evidence="3">The sequence shown here is derived from an EMBL/GenBank/DDBJ whole genome shotgun (WGS) entry which is preliminary data.</text>
</comment>
<evidence type="ECO:0000256" key="1">
    <source>
        <dbReference type="SAM" id="MobiDB-lite"/>
    </source>
</evidence>
<dbReference type="Proteomes" id="UP000612585">
    <property type="component" value="Unassembled WGS sequence"/>
</dbReference>
<accession>A0A8J3Z794</accession>
<dbReference type="InterPro" id="IPR058488">
    <property type="entry name" value="DUF8175"/>
</dbReference>
<feature type="compositionally biased region" description="Acidic residues" evidence="1">
    <location>
        <begin position="54"/>
        <end position="66"/>
    </location>
</feature>
<organism evidence="3 4">
    <name type="scientific">Virgisporangium aurantiacum</name>
    <dbReference type="NCBI Taxonomy" id="175570"/>
    <lineage>
        <taxon>Bacteria</taxon>
        <taxon>Bacillati</taxon>
        <taxon>Actinomycetota</taxon>
        <taxon>Actinomycetes</taxon>
        <taxon>Micromonosporales</taxon>
        <taxon>Micromonosporaceae</taxon>
        <taxon>Virgisporangium</taxon>
    </lineage>
</organism>
<feature type="region of interest" description="Disordered" evidence="1">
    <location>
        <begin position="38"/>
        <end position="74"/>
    </location>
</feature>